<feature type="region of interest" description="Disordered" evidence="1">
    <location>
        <begin position="1"/>
        <end position="112"/>
    </location>
</feature>
<evidence type="ECO:0000256" key="1">
    <source>
        <dbReference type="SAM" id="MobiDB-lite"/>
    </source>
</evidence>
<dbReference type="AlphaFoldDB" id="A0A9W6YWP0"/>
<organism evidence="2 3">
    <name type="scientific">Ambrosiozyma monospora</name>
    <name type="common">Yeast</name>
    <name type="synonym">Endomycopsis monosporus</name>
    <dbReference type="NCBI Taxonomy" id="43982"/>
    <lineage>
        <taxon>Eukaryota</taxon>
        <taxon>Fungi</taxon>
        <taxon>Dikarya</taxon>
        <taxon>Ascomycota</taxon>
        <taxon>Saccharomycotina</taxon>
        <taxon>Pichiomycetes</taxon>
        <taxon>Pichiales</taxon>
        <taxon>Pichiaceae</taxon>
        <taxon>Ambrosiozyma</taxon>
    </lineage>
</organism>
<comment type="caution">
    <text evidence="2">The sequence shown here is derived from an EMBL/GenBank/DDBJ whole genome shotgun (WGS) entry which is preliminary data.</text>
</comment>
<protein>
    <submittedName>
        <fullName evidence="2">Unnamed protein product</fullName>
    </submittedName>
</protein>
<sequence>MSQPQNQSQLPPSQNGSPQIAQTPMNVSTPSLPVGTPQSMGTPQLNEANLNTPQPQPQPQTQSQSQPHPVPQQQQQQQQQSQRSPQPQKLQKGLVFRPQKEKSMCGKLRESN</sequence>
<accession>A0A9W6YWP0</accession>
<name>A0A9W6YWP0_AMBMO</name>
<feature type="compositionally biased region" description="Basic and acidic residues" evidence="1">
    <location>
        <begin position="98"/>
        <end position="112"/>
    </location>
</feature>
<dbReference type="EMBL" id="BSXU01001492">
    <property type="protein sequence ID" value="GMG28058.1"/>
    <property type="molecule type" value="Genomic_DNA"/>
</dbReference>
<gene>
    <name evidence="2" type="ORF">Amon01_000353000</name>
</gene>
<dbReference type="Proteomes" id="UP001165063">
    <property type="component" value="Unassembled WGS sequence"/>
</dbReference>
<feature type="compositionally biased region" description="Polar residues" evidence="1">
    <location>
        <begin position="20"/>
        <end position="52"/>
    </location>
</feature>
<evidence type="ECO:0000313" key="2">
    <source>
        <dbReference type="EMBL" id="GMG28058.1"/>
    </source>
</evidence>
<proteinExistence type="predicted"/>
<feature type="compositionally biased region" description="Low complexity" evidence="1">
    <location>
        <begin position="1"/>
        <end position="19"/>
    </location>
</feature>
<keyword evidence="3" id="KW-1185">Reference proteome</keyword>
<reference evidence="2" key="1">
    <citation type="submission" date="2023-04" db="EMBL/GenBank/DDBJ databases">
        <title>Ambrosiozyma monospora NBRC 1965.</title>
        <authorList>
            <person name="Ichikawa N."/>
            <person name="Sato H."/>
            <person name="Tonouchi N."/>
        </authorList>
    </citation>
    <scope>NUCLEOTIDE SEQUENCE</scope>
    <source>
        <strain evidence="2">NBRC 1965</strain>
    </source>
</reference>
<feature type="compositionally biased region" description="Low complexity" evidence="1">
    <location>
        <begin position="59"/>
        <end position="88"/>
    </location>
</feature>
<evidence type="ECO:0000313" key="3">
    <source>
        <dbReference type="Proteomes" id="UP001165063"/>
    </source>
</evidence>